<dbReference type="Proteomes" id="UP001500804">
    <property type="component" value="Unassembled WGS sequence"/>
</dbReference>
<keyword evidence="1" id="KW-0479">Metal-binding</keyword>
<reference evidence="5" key="1">
    <citation type="journal article" date="2019" name="Int. J. Syst. Evol. Microbiol.">
        <title>The Global Catalogue of Microorganisms (GCM) 10K type strain sequencing project: providing services to taxonomists for standard genome sequencing and annotation.</title>
        <authorList>
            <consortium name="The Broad Institute Genomics Platform"/>
            <consortium name="The Broad Institute Genome Sequencing Center for Infectious Disease"/>
            <person name="Wu L."/>
            <person name="Ma J."/>
        </authorList>
    </citation>
    <scope>NUCLEOTIDE SEQUENCE [LARGE SCALE GENOMIC DNA]</scope>
    <source>
        <strain evidence="5">JCM 18302</strain>
    </source>
</reference>
<dbReference type="PANTHER" id="PTHR10819:SF3">
    <property type="entry name" value="PHOSPHOTRIESTERASE-RELATED PROTEIN"/>
    <property type="match status" value="1"/>
</dbReference>
<sequence>MIRTVLGDLAPDELGRCDYHEHLFQVSPLLPGDELDDEAASGAEAATLRAAGIAAMVEATPTGLGRDPAAVARISAATGLRVVHTTGAHRSEHYPSGHWLPECSEADLAARFTADVRDALPAVDGPGRGAPAAGPAGAPVRAGLVKAGVGYWRIDPFERRVLAAAAATAAATGVAAMVHLEHGSAAHEVLAALAADGLAADRVVLAHADRNLDPGLHTDLAAAGAYLGYDGMARHREAPDSAILDCLERVIAAGGADRLLLGGDVARRTRYRAYGGLPGLDYLPRRFLPRLAERLGDEALHRVLVTNPARALTLRP</sequence>
<dbReference type="Pfam" id="PF02126">
    <property type="entry name" value="PTE"/>
    <property type="match status" value="1"/>
</dbReference>
<evidence type="ECO:0000313" key="5">
    <source>
        <dbReference type="Proteomes" id="UP001500804"/>
    </source>
</evidence>
<gene>
    <name evidence="4" type="ORF">GCM10023320_59550</name>
</gene>
<dbReference type="EMBL" id="BAABJO010000027">
    <property type="protein sequence ID" value="GAA5133419.1"/>
    <property type="molecule type" value="Genomic_DNA"/>
</dbReference>
<keyword evidence="5" id="KW-1185">Reference proteome</keyword>
<dbReference type="InterPro" id="IPR032466">
    <property type="entry name" value="Metal_Hydrolase"/>
</dbReference>
<name>A0ABP9NXV9_9PSEU</name>
<keyword evidence="2" id="KW-0378">Hydrolase</keyword>
<evidence type="ECO:0000256" key="3">
    <source>
        <dbReference type="PROSITE-ProRule" id="PRU00679"/>
    </source>
</evidence>
<comment type="caution">
    <text evidence="4">The sequence shown here is derived from an EMBL/GenBank/DDBJ whole genome shotgun (WGS) entry which is preliminary data.</text>
</comment>
<dbReference type="SUPFAM" id="SSF51556">
    <property type="entry name" value="Metallo-dependent hydrolases"/>
    <property type="match status" value="1"/>
</dbReference>
<feature type="modified residue" description="N6-carboxylysine" evidence="3">
    <location>
        <position position="146"/>
    </location>
</feature>
<dbReference type="InterPro" id="IPR001559">
    <property type="entry name" value="Phosphotriesterase"/>
</dbReference>
<evidence type="ECO:0000313" key="4">
    <source>
        <dbReference type="EMBL" id="GAA5133419.1"/>
    </source>
</evidence>
<accession>A0ABP9NXV9</accession>
<evidence type="ECO:0000256" key="1">
    <source>
        <dbReference type="ARBA" id="ARBA00022723"/>
    </source>
</evidence>
<dbReference type="Gene3D" id="3.20.20.140">
    <property type="entry name" value="Metal-dependent hydrolases"/>
    <property type="match status" value="1"/>
</dbReference>
<dbReference type="PROSITE" id="PS51347">
    <property type="entry name" value="PHOSPHOTRIESTERASE_2"/>
    <property type="match status" value="1"/>
</dbReference>
<dbReference type="PIRSF" id="PIRSF016839">
    <property type="entry name" value="PhP"/>
    <property type="match status" value="1"/>
</dbReference>
<evidence type="ECO:0000256" key="2">
    <source>
        <dbReference type="ARBA" id="ARBA00022801"/>
    </source>
</evidence>
<dbReference type="RefSeq" id="WP_345609462.1">
    <property type="nucleotide sequence ID" value="NZ_BAABJO010000027.1"/>
</dbReference>
<dbReference type="PANTHER" id="PTHR10819">
    <property type="entry name" value="PHOSPHOTRIESTERASE-RELATED"/>
    <property type="match status" value="1"/>
</dbReference>
<comment type="similarity">
    <text evidence="3">Belongs to the metallo-dependent hydrolases superfamily. Phosphotriesterase family.</text>
</comment>
<organism evidence="4 5">
    <name type="scientific">Pseudonocardia adelaidensis</name>
    <dbReference type="NCBI Taxonomy" id="648754"/>
    <lineage>
        <taxon>Bacteria</taxon>
        <taxon>Bacillati</taxon>
        <taxon>Actinomycetota</taxon>
        <taxon>Actinomycetes</taxon>
        <taxon>Pseudonocardiales</taxon>
        <taxon>Pseudonocardiaceae</taxon>
        <taxon>Pseudonocardia</taxon>
    </lineage>
</organism>
<protein>
    <submittedName>
        <fullName evidence="4">Phosphotriesterase</fullName>
    </submittedName>
</protein>
<proteinExistence type="inferred from homology"/>